<evidence type="ECO:0000256" key="2">
    <source>
        <dbReference type="ARBA" id="ARBA00022643"/>
    </source>
</evidence>
<proteinExistence type="predicted"/>
<dbReference type="Gene3D" id="3.20.20.70">
    <property type="entry name" value="Aldolase class I"/>
    <property type="match status" value="1"/>
</dbReference>
<dbReference type="Proteomes" id="UP001241092">
    <property type="component" value="Chromosome"/>
</dbReference>
<keyword evidence="2" id="KW-0288">FMN</keyword>
<dbReference type="Pfam" id="PF03060">
    <property type="entry name" value="NMO"/>
    <property type="match status" value="2"/>
</dbReference>
<dbReference type="RefSeq" id="WP_286216810.1">
    <property type="nucleotide sequence ID" value="NZ_AP027452.1"/>
</dbReference>
<dbReference type="CDD" id="cd04730">
    <property type="entry name" value="NPD_like"/>
    <property type="match status" value="1"/>
</dbReference>
<dbReference type="PANTHER" id="PTHR32332:SF31">
    <property type="entry name" value="2-NITROPROPANE DIOXYGENASE FAMILY, PUTATIVE (AFU_ORTHOLOGUE AFUA_2G09850)-RELATED"/>
    <property type="match status" value="1"/>
</dbReference>
<dbReference type="InterPro" id="IPR004136">
    <property type="entry name" value="NMO"/>
</dbReference>
<dbReference type="PANTHER" id="PTHR32332">
    <property type="entry name" value="2-NITROPROPANE DIOXYGENASE"/>
    <property type="match status" value="1"/>
</dbReference>
<evidence type="ECO:0000313" key="4">
    <source>
        <dbReference type="EMBL" id="BDY31880.1"/>
    </source>
</evidence>
<evidence type="ECO:0000256" key="1">
    <source>
        <dbReference type="ARBA" id="ARBA00022630"/>
    </source>
</evidence>
<reference evidence="4" key="1">
    <citation type="submission" date="2023-03" db="EMBL/GenBank/DDBJ databases">
        <title>Draft genome sequence of a Mycolicibacterium mageritense strain H4_3_1 isolated from a hybrid biological-inorganic system reactor.</title>
        <authorList>
            <person name="Feng X."/>
            <person name="Kazama D."/>
            <person name="Sato K."/>
            <person name="Kobayashi H."/>
        </authorList>
    </citation>
    <scope>NUCLEOTIDE SEQUENCE</scope>
    <source>
        <strain evidence="4">H4_3_1</strain>
    </source>
</reference>
<organism evidence="4 5">
    <name type="scientific">Mycolicibacterium mageritense</name>
    <name type="common">Mycobacterium mageritense</name>
    <dbReference type="NCBI Taxonomy" id="53462"/>
    <lineage>
        <taxon>Bacteria</taxon>
        <taxon>Bacillati</taxon>
        <taxon>Actinomycetota</taxon>
        <taxon>Actinomycetes</taxon>
        <taxon>Mycobacteriales</taxon>
        <taxon>Mycobacteriaceae</taxon>
        <taxon>Mycolicibacterium</taxon>
    </lineage>
</organism>
<accession>A0AAI8U0I9</accession>
<sequence>MRLKNRFTEKFGICHPIVLAPMDYVADWRLACAVSQAGGLGLLGGGYGDEVWLKEQFGQVTDTRVGIGFITWSMARQPGLLELAIQQQPAAIFLSFGDPAPHAPAILAAGIPLMCQVHDVEQARHAIAVGADVVVAQGGEAGGHGTAARSTFTLVPEVADLIARESPDVMLLAAGGVGDGRGLAGALALGADGAVVGTRFWAAAEAAIPRAAQARGIQMTGDDTVRQSAFDIVRGKSWPAPYTGRVLRNDFVRRWHGDESGLRTELEQRREEFQAAVEARNYDIANVIVGEVIGQVTAVRSAESIVEEMVTTAADILGRPAPVPAAE</sequence>
<dbReference type="InterPro" id="IPR013785">
    <property type="entry name" value="Aldolase_TIM"/>
</dbReference>
<evidence type="ECO:0000313" key="5">
    <source>
        <dbReference type="Proteomes" id="UP001241092"/>
    </source>
</evidence>
<gene>
    <name evidence="4" type="ORF">hbim_05838</name>
</gene>
<evidence type="ECO:0000256" key="3">
    <source>
        <dbReference type="ARBA" id="ARBA00023002"/>
    </source>
</evidence>
<dbReference type="AlphaFoldDB" id="A0AAI8U0I9"/>
<protein>
    <recommendedName>
        <fullName evidence="6">Nitronate monooxygenase</fullName>
    </recommendedName>
</protein>
<keyword evidence="3" id="KW-0560">Oxidoreductase</keyword>
<dbReference type="GO" id="GO:0018580">
    <property type="term" value="F:nitronate monooxygenase activity"/>
    <property type="evidence" value="ECO:0007669"/>
    <property type="project" value="InterPro"/>
</dbReference>
<keyword evidence="1" id="KW-0285">Flavoprotein</keyword>
<dbReference type="SUPFAM" id="SSF51412">
    <property type="entry name" value="Inosine monophosphate dehydrogenase (IMPDH)"/>
    <property type="match status" value="1"/>
</dbReference>
<name>A0AAI8U0I9_MYCME</name>
<dbReference type="EMBL" id="AP027452">
    <property type="protein sequence ID" value="BDY31880.1"/>
    <property type="molecule type" value="Genomic_DNA"/>
</dbReference>
<evidence type="ECO:0008006" key="6">
    <source>
        <dbReference type="Google" id="ProtNLM"/>
    </source>
</evidence>